<protein>
    <recommendedName>
        <fullName evidence="3">FHA domain-containing protein</fullName>
    </recommendedName>
</protein>
<reference evidence="1 2" key="1">
    <citation type="journal article" date="2023" name="Sci. Data">
        <title>Genome assembly of the Korean intertidal mud-creeper Batillaria attramentaria.</title>
        <authorList>
            <person name="Patra A.K."/>
            <person name="Ho P.T."/>
            <person name="Jun S."/>
            <person name="Lee S.J."/>
            <person name="Kim Y."/>
            <person name="Won Y.J."/>
        </authorList>
    </citation>
    <scope>NUCLEOTIDE SEQUENCE [LARGE SCALE GENOMIC DNA]</scope>
    <source>
        <strain evidence="1">Wonlab-2016</strain>
    </source>
</reference>
<evidence type="ECO:0000313" key="2">
    <source>
        <dbReference type="Proteomes" id="UP001519460"/>
    </source>
</evidence>
<evidence type="ECO:0000313" key="1">
    <source>
        <dbReference type="EMBL" id="KAK7493049.1"/>
    </source>
</evidence>
<sequence length="86" mass="9888">MSTVLLVSLRQGEIINLELDSRRDMHLNGRPLEDHKTKPLDKTDDRIRVLRLAERPLCTAKSGKRADLQQTLQYKVRLQLLIRAGA</sequence>
<dbReference type="AlphaFoldDB" id="A0ABD0L0M3"/>
<name>A0ABD0L0M3_9CAEN</name>
<organism evidence="1 2">
    <name type="scientific">Batillaria attramentaria</name>
    <dbReference type="NCBI Taxonomy" id="370345"/>
    <lineage>
        <taxon>Eukaryota</taxon>
        <taxon>Metazoa</taxon>
        <taxon>Spiralia</taxon>
        <taxon>Lophotrochozoa</taxon>
        <taxon>Mollusca</taxon>
        <taxon>Gastropoda</taxon>
        <taxon>Caenogastropoda</taxon>
        <taxon>Sorbeoconcha</taxon>
        <taxon>Cerithioidea</taxon>
        <taxon>Batillariidae</taxon>
        <taxon>Batillaria</taxon>
    </lineage>
</organism>
<dbReference type="Proteomes" id="UP001519460">
    <property type="component" value="Unassembled WGS sequence"/>
</dbReference>
<evidence type="ECO:0008006" key="3">
    <source>
        <dbReference type="Google" id="ProtNLM"/>
    </source>
</evidence>
<comment type="caution">
    <text evidence="1">The sequence shown here is derived from an EMBL/GenBank/DDBJ whole genome shotgun (WGS) entry which is preliminary data.</text>
</comment>
<proteinExistence type="predicted"/>
<dbReference type="EMBL" id="JACVVK020000097">
    <property type="protein sequence ID" value="KAK7493049.1"/>
    <property type="molecule type" value="Genomic_DNA"/>
</dbReference>
<accession>A0ABD0L0M3</accession>
<keyword evidence="2" id="KW-1185">Reference proteome</keyword>
<gene>
    <name evidence="1" type="ORF">BaRGS_00015779</name>
</gene>